<dbReference type="Proteomes" id="UP000515161">
    <property type="component" value="Unplaced"/>
</dbReference>
<dbReference type="KEGG" id="gacu:117558918"/>
<dbReference type="GO" id="GO:0006887">
    <property type="term" value="P:exocytosis"/>
    <property type="evidence" value="ECO:0007669"/>
    <property type="project" value="InterPro"/>
</dbReference>
<dbReference type="GO" id="GO:0000145">
    <property type="term" value="C:exocyst"/>
    <property type="evidence" value="ECO:0007669"/>
    <property type="project" value="InterPro"/>
</dbReference>
<sequence>MSQRGGTTSANSLKLEMNKFKAFVVKKKAFRRESTQPLIENNNDIQDGFKQAPCTKYENALVQNTLDIHKEQRLQSEEQITPEKLAGLLQVPLEDGFCCSTHRQLNAEQQHLCLVQRSVDQHFPKLPPDVDQNLHQYLENVQKMVITEFVRLGSPLTRMGLMGSLIDCYHRETFTRLDDLLQNVRSSKNSFELMKWVLHTYLSPEMLCHPQLQEMDPIKNVDLLLFTEWVRKAKDKLLENVENEVKVFLEKILQNERDKETVKDDLYVDTIQCIDAMIEAGRQISQKLSGRVQDVCFQELLNFLTQYTNEQTEILEKKAKVDKPEIKDFFKTLNNCKEIKQYIQRKKFKTSLLNETLAVLDNMETFTVKVLKEITADMTEMYLKKYFKSENKDFLLLILDLKHLFSELQGFQGVQMRVVQEAYKLVTYLYLKHFIQRSKNKLLRCWSPDVGRTVNQDAEILQETFSKLAPGVEQWHLMLLSVRELDECESFDAVKLTVARMHHEYHTWSEFMEILPSLLRWKGLSKRKIMELEDILKELPNYQPRAGSVSWFLCFYW</sequence>
<dbReference type="InParanoid" id="A0A6P8VLD8"/>
<dbReference type="FunCoup" id="A0A6P8VLD8">
    <property type="interactions" value="1"/>
</dbReference>
<dbReference type="GO" id="GO:0051601">
    <property type="term" value="P:exocyst localization"/>
    <property type="evidence" value="ECO:0007669"/>
    <property type="project" value="TreeGrafter"/>
</dbReference>
<name>A0A6P8VLD8_GYMAC</name>
<keyword evidence="1" id="KW-1185">Reference proteome</keyword>
<evidence type="ECO:0000313" key="1">
    <source>
        <dbReference type="Proteomes" id="UP000515161"/>
    </source>
</evidence>
<organism evidence="1 2">
    <name type="scientific">Gymnodraco acuticeps</name>
    <name type="common">Antarctic dragonfish</name>
    <dbReference type="NCBI Taxonomy" id="8218"/>
    <lineage>
        <taxon>Eukaryota</taxon>
        <taxon>Metazoa</taxon>
        <taxon>Chordata</taxon>
        <taxon>Craniata</taxon>
        <taxon>Vertebrata</taxon>
        <taxon>Euteleostomi</taxon>
        <taxon>Actinopterygii</taxon>
        <taxon>Neopterygii</taxon>
        <taxon>Teleostei</taxon>
        <taxon>Neoteleostei</taxon>
        <taxon>Acanthomorphata</taxon>
        <taxon>Eupercaria</taxon>
        <taxon>Perciformes</taxon>
        <taxon>Notothenioidei</taxon>
        <taxon>Bathydraconidae</taxon>
        <taxon>Gymnodraco</taxon>
    </lineage>
</organism>
<dbReference type="GO" id="GO:0000149">
    <property type="term" value="F:SNARE binding"/>
    <property type="evidence" value="ECO:0007669"/>
    <property type="project" value="TreeGrafter"/>
</dbReference>
<dbReference type="PANTHER" id="PTHR21292:SF12">
    <property type="entry name" value="EXOCYST COMPLEX COMPONENT 3-LIKE PROTEIN"/>
    <property type="match status" value="1"/>
</dbReference>
<protein>
    <submittedName>
        <fullName evidence="2">Exocyst complex component 3-like</fullName>
    </submittedName>
</protein>
<proteinExistence type="predicted"/>
<gene>
    <name evidence="2" type="primary">LOC117558918</name>
</gene>
<dbReference type="PANTHER" id="PTHR21292">
    <property type="entry name" value="EXOCYST COMPLEX COMPONENT SEC6-RELATED"/>
    <property type="match status" value="1"/>
</dbReference>
<evidence type="ECO:0000313" key="2">
    <source>
        <dbReference type="RefSeq" id="XP_034091364.1"/>
    </source>
</evidence>
<dbReference type="AlphaFoldDB" id="A0A6P8VLD8"/>
<dbReference type="OrthoDB" id="8806573at2759"/>
<accession>A0A6P8VLD8</accession>
<dbReference type="RefSeq" id="XP_034091364.1">
    <property type="nucleotide sequence ID" value="XM_034235473.1"/>
</dbReference>
<reference evidence="2" key="1">
    <citation type="submission" date="2025-08" db="UniProtKB">
        <authorList>
            <consortium name="RefSeq"/>
        </authorList>
    </citation>
    <scope>IDENTIFICATION</scope>
</reference>
<dbReference type="GeneID" id="117558918"/>
<dbReference type="InterPro" id="IPR010326">
    <property type="entry name" value="EXOC3/Sec6"/>
</dbReference>